<proteinExistence type="predicted"/>
<evidence type="ECO:0000313" key="2">
    <source>
        <dbReference type="Proteomes" id="UP000184241"/>
    </source>
</evidence>
<accession>A0A1M5WB70</accession>
<reference evidence="1 2" key="1">
    <citation type="submission" date="2016-11" db="EMBL/GenBank/DDBJ databases">
        <authorList>
            <person name="Jaros S."/>
            <person name="Januszkiewicz K."/>
            <person name="Wedrychowicz H."/>
        </authorList>
    </citation>
    <scope>NUCLEOTIDE SEQUENCE [LARGE SCALE GENOMIC DNA]</scope>
    <source>
        <strain evidence="1 2">DSM 6191</strain>
    </source>
</reference>
<dbReference type="Proteomes" id="UP000184241">
    <property type="component" value="Unassembled WGS sequence"/>
</dbReference>
<organism evidence="1 2">
    <name type="scientific">Clostridium intestinale DSM 6191</name>
    <dbReference type="NCBI Taxonomy" id="1121320"/>
    <lineage>
        <taxon>Bacteria</taxon>
        <taxon>Bacillati</taxon>
        <taxon>Bacillota</taxon>
        <taxon>Clostridia</taxon>
        <taxon>Eubacteriales</taxon>
        <taxon>Clostridiaceae</taxon>
        <taxon>Clostridium</taxon>
    </lineage>
</organism>
<dbReference type="AlphaFoldDB" id="A0A1M5WB70"/>
<gene>
    <name evidence="1" type="ORF">SAMN02745941_01008</name>
</gene>
<protein>
    <recommendedName>
        <fullName evidence="3">PD-(D/E)XK nuclease family transposase</fullName>
    </recommendedName>
</protein>
<sequence>MLAERNENIKTAYEILQRVSKSKEARMAYEARQAEIMDQLTREKSAREEGIREGIREGIEKGKIDIARNLIGLLDDETIANKTGLSIDIVKSLKN</sequence>
<name>A0A1M5WB70_9CLOT</name>
<evidence type="ECO:0000313" key="1">
    <source>
        <dbReference type="EMBL" id="SHH84700.1"/>
    </source>
</evidence>
<evidence type="ECO:0008006" key="3">
    <source>
        <dbReference type="Google" id="ProtNLM"/>
    </source>
</evidence>
<dbReference type="RefSeq" id="WP_341411413.1">
    <property type="nucleotide sequence ID" value="NZ_FQXU01000004.1"/>
</dbReference>
<dbReference type="EMBL" id="FQXU01000004">
    <property type="protein sequence ID" value="SHH84700.1"/>
    <property type="molecule type" value="Genomic_DNA"/>
</dbReference>